<keyword evidence="1" id="KW-0732">Signal</keyword>
<organism evidence="2 3">
    <name type="scientific">Patella caerulea</name>
    <name type="common">Rayed Mediterranean limpet</name>
    <dbReference type="NCBI Taxonomy" id="87958"/>
    <lineage>
        <taxon>Eukaryota</taxon>
        <taxon>Metazoa</taxon>
        <taxon>Spiralia</taxon>
        <taxon>Lophotrochozoa</taxon>
        <taxon>Mollusca</taxon>
        <taxon>Gastropoda</taxon>
        <taxon>Patellogastropoda</taxon>
        <taxon>Patelloidea</taxon>
        <taxon>Patellidae</taxon>
        <taxon>Patella</taxon>
    </lineage>
</organism>
<keyword evidence="3" id="KW-1185">Reference proteome</keyword>
<dbReference type="AlphaFoldDB" id="A0AAN8Q0K5"/>
<comment type="caution">
    <text evidence="2">The sequence shown here is derived from an EMBL/GenBank/DDBJ whole genome shotgun (WGS) entry which is preliminary data.</text>
</comment>
<protein>
    <submittedName>
        <fullName evidence="2">Uncharacterized protein</fullName>
    </submittedName>
</protein>
<gene>
    <name evidence="2" type="ORF">SNE40_003148</name>
</gene>
<sequence>MWQKALIQVCLVTVYLCCVLTLTTSLPVSGQGYDLDVYRRLYRPVSRIDLGLFPKRGCSGFPCMYTHLGAKAGRQALMRSLMSIIDDCANDPSCSPGKRRKRSLRAQADIPENDYTSFKHRNQYF</sequence>
<accession>A0AAN8Q0K5</accession>
<reference evidence="2 3" key="1">
    <citation type="submission" date="2024-01" db="EMBL/GenBank/DDBJ databases">
        <title>The genome of the rayed Mediterranean limpet Patella caerulea (Linnaeus, 1758).</title>
        <authorList>
            <person name="Anh-Thu Weber A."/>
            <person name="Halstead-Nussloch G."/>
        </authorList>
    </citation>
    <scope>NUCLEOTIDE SEQUENCE [LARGE SCALE GENOMIC DNA]</scope>
    <source>
        <strain evidence="2">AATW-2023a</strain>
        <tissue evidence="2">Whole specimen</tissue>
    </source>
</reference>
<evidence type="ECO:0000313" key="3">
    <source>
        <dbReference type="Proteomes" id="UP001347796"/>
    </source>
</evidence>
<feature type="signal peptide" evidence="1">
    <location>
        <begin position="1"/>
        <end position="25"/>
    </location>
</feature>
<evidence type="ECO:0000313" key="2">
    <source>
        <dbReference type="EMBL" id="KAK6191464.1"/>
    </source>
</evidence>
<name>A0AAN8Q0K5_PATCE</name>
<dbReference type="Proteomes" id="UP001347796">
    <property type="component" value="Unassembled WGS sequence"/>
</dbReference>
<proteinExistence type="predicted"/>
<dbReference type="EMBL" id="JAZGQO010000002">
    <property type="protein sequence ID" value="KAK6191464.1"/>
    <property type="molecule type" value="Genomic_DNA"/>
</dbReference>
<evidence type="ECO:0000256" key="1">
    <source>
        <dbReference type="SAM" id="SignalP"/>
    </source>
</evidence>
<feature type="chain" id="PRO_5042847006" evidence="1">
    <location>
        <begin position="26"/>
        <end position="125"/>
    </location>
</feature>